<dbReference type="GO" id="GO:0009103">
    <property type="term" value="P:lipopolysaccharide biosynthetic process"/>
    <property type="evidence" value="ECO:0007669"/>
    <property type="project" value="TreeGrafter"/>
</dbReference>
<evidence type="ECO:0000259" key="3">
    <source>
        <dbReference type="Pfam" id="PF13439"/>
    </source>
</evidence>
<evidence type="ECO:0000313" key="4">
    <source>
        <dbReference type="EMBL" id="MCG2419890.1"/>
    </source>
</evidence>
<feature type="domain" description="Glycosyl transferase family 1" evidence="2">
    <location>
        <begin position="182"/>
        <end position="355"/>
    </location>
</feature>
<gene>
    <name evidence="4" type="ORF">K8089_12740</name>
</gene>
<name>A0A9X1QW93_9FLAO</name>
<dbReference type="AlphaFoldDB" id="A0A9X1QW93"/>
<feature type="domain" description="Glycosyltransferase subfamily 4-like N-terminal" evidence="3">
    <location>
        <begin position="19"/>
        <end position="181"/>
    </location>
</feature>
<comment type="caution">
    <text evidence="4">The sequence shown here is derived from an EMBL/GenBank/DDBJ whole genome shotgun (WGS) entry which is preliminary data.</text>
</comment>
<dbReference type="PANTHER" id="PTHR46401:SF2">
    <property type="entry name" value="GLYCOSYLTRANSFERASE WBBK-RELATED"/>
    <property type="match status" value="1"/>
</dbReference>
<sequence length="379" mass="42509">MKIAFLTPEFPHEKTGKSGGLGTSILNLATGLIKLGHQVSVLVYQQKEDAVFEENDITVYQIKNIKVKGLSLLLTQQKVQRLINKLYVEKKLEIVEAPDWTGFTAFLRPKCPLVIRLNGSDTYFCHLDKRPVKAKNRFLEKHALQRADGIISVSQFTADVTKKLFNLQTETTVIPNSIDITKFQSKNIEAADATILYFGTLIRKKGLLELPFIFNEVNRSQPNARLILIGKDSGDKQAGSNSTWESMQSLFTAEAFKNVNYLGLVPYSEIGEHIAKATVCVFPTFAEALPVSWIEAMALKKAIVASNIGWAPEVIDDGVNGFLVHPTNHKNYADKIIKLLKDQSLRQSFGEAAREKVEKTFAMEVVAKQSLNFYKRFLK</sequence>
<dbReference type="GO" id="GO:0016757">
    <property type="term" value="F:glycosyltransferase activity"/>
    <property type="evidence" value="ECO:0007669"/>
    <property type="project" value="InterPro"/>
</dbReference>
<dbReference type="Gene3D" id="3.40.50.2000">
    <property type="entry name" value="Glycogen Phosphorylase B"/>
    <property type="match status" value="2"/>
</dbReference>
<organism evidence="4 5">
    <name type="scientific">Aequorivita vitellina</name>
    <dbReference type="NCBI Taxonomy" id="2874475"/>
    <lineage>
        <taxon>Bacteria</taxon>
        <taxon>Pseudomonadati</taxon>
        <taxon>Bacteroidota</taxon>
        <taxon>Flavobacteriia</taxon>
        <taxon>Flavobacteriales</taxon>
        <taxon>Flavobacteriaceae</taxon>
        <taxon>Aequorivita</taxon>
    </lineage>
</organism>
<dbReference type="Proteomes" id="UP001139461">
    <property type="component" value="Unassembled WGS sequence"/>
</dbReference>
<dbReference type="Pfam" id="PF13439">
    <property type="entry name" value="Glyco_transf_4"/>
    <property type="match status" value="1"/>
</dbReference>
<dbReference type="Pfam" id="PF00534">
    <property type="entry name" value="Glycos_transf_1"/>
    <property type="match status" value="1"/>
</dbReference>
<dbReference type="InterPro" id="IPR028098">
    <property type="entry name" value="Glyco_trans_4-like_N"/>
</dbReference>
<evidence type="ECO:0000259" key="2">
    <source>
        <dbReference type="Pfam" id="PF00534"/>
    </source>
</evidence>
<reference evidence="4" key="1">
    <citation type="submission" date="2021-09" db="EMBL/GenBank/DDBJ databases">
        <title>Genome of Aequorivita sp. strain F47161.</title>
        <authorList>
            <person name="Wang Y."/>
        </authorList>
    </citation>
    <scope>NUCLEOTIDE SEQUENCE</scope>
    <source>
        <strain evidence="4">F47161</strain>
    </source>
</reference>
<evidence type="ECO:0000313" key="5">
    <source>
        <dbReference type="Proteomes" id="UP001139461"/>
    </source>
</evidence>
<keyword evidence="5" id="KW-1185">Reference proteome</keyword>
<keyword evidence="1" id="KW-0808">Transferase</keyword>
<dbReference type="PANTHER" id="PTHR46401">
    <property type="entry name" value="GLYCOSYLTRANSFERASE WBBK-RELATED"/>
    <property type="match status" value="1"/>
</dbReference>
<dbReference type="RefSeq" id="WP_237603675.1">
    <property type="nucleotide sequence ID" value="NZ_JAIRBA010000027.1"/>
</dbReference>
<proteinExistence type="predicted"/>
<protein>
    <submittedName>
        <fullName evidence="4">Glycosyltransferase family 4 protein</fullName>
    </submittedName>
</protein>
<dbReference type="InterPro" id="IPR001296">
    <property type="entry name" value="Glyco_trans_1"/>
</dbReference>
<accession>A0A9X1QW93</accession>
<dbReference type="SUPFAM" id="SSF53756">
    <property type="entry name" value="UDP-Glycosyltransferase/glycogen phosphorylase"/>
    <property type="match status" value="1"/>
</dbReference>
<dbReference type="EMBL" id="JAIRBA010000027">
    <property type="protein sequence ID" value="MCG2419890.1"/>
    <property type="molecule type" value="Genomic_DNA"/>
</dbReference>
<evidence type="ECO:0000256" key="1">
    <source>
        <dbReference type="ARBA" id="ARBA00022679"/>
    </source>
</evidence>
<dbReference type="CDD" id="cd03801">
    <property type="entry name" value="GT4_PimA-like"/>
    <property type="match status" value="1"/>
</dbReference>